<sequence>MLALLTGQNLLEVQLSCPCDPCDRPVAWAIADLTRGGETGRSLDADLEAERVEIARSRGDETLLMFWFTRLTIAYWFGDFQTAFVKGERAAIELDRLQDPALLSWFSFYRILAGLASYPNLSKQQRRAVVQQTDTFLENRHQIPPWDRQFAGNFALVEAEKARVLQQQWQAAQSYDRAIETARDRELIHERAVCYERAADFYSAESMKAIARDYRGRSLQCYQQWQARAKVVQLQQKYPEIAREEDDQAATDRLGEVGAIVSTEAIALQESKKRFDLFFNQAIDGFFLFSFDFGVAWNDGADKDALLDYTFSHERLSEVNDAFVKQYGGTREQLLGMTPAEFFSHDLDDAKQLWRELFDRGILELEYREQKLDGTPMWVEGSYTCLYDEAGRIVGHCGAQREITDRKQAENQLKIRERQQAAIAELGQEALATDDLETLMQCAVNVVAEILAVEYTKILELLPDRRELLLKVGIGWKPGLVGTATVGTERESQAGYTLYSDEPAIVRDLSTETRFNGPELLHQHQVVSGVSVTIGLHDRPYGVFGIHTRQYREFSEDDVHFLQAIAHILGAAIDRQQSQAALERSDRLYRTVAEHFPNGAIFLFDRDLRYLVVGGQALQEWSGYTPEDLEGKTLWEALTPDEIELIEPIYRESLAGIETPHEIAYHDRALLLQSVSVKNDAGEAIAGMVVAQDITERKQAQAQIAFQASLLSQVRNAVIATDLDGRIAYYNTFARDLYRFTDDRILGQRIFEAIVPPCEYGRACEIFARVQQQGYWEGEITVQRLDGSTFAAYLINTLIRNADDEPAGFLGVSTDIGDRKRAEEQLRQSEARFQKLVANIPGTIYQFRLGSNGTYCVPYASHACREIFEIDPELIREDASAIFAQIDRQDLVEVKRAIAHSSRTLEPFYCEYKIHTASGKTKWIQSISRPERQANGDLLWDGVAIDISDRKLTEEALRRSERRYELATRAAKVGVWEWNLLETEFYLDPNIKDILGYRPEEMPANLQAWMSYIHPDDRPQVLEAARAHLSGKVGEYILEHRLSHKDGSFRWFLVRGQAIRDDGFKVVRVVGTYTDITELKQVQMALSEAKEEAEAANRAKSLFLANMSHELRSPLNAILGFTQLLEHHDNLTEAQQTYLNTIARSGEHLLALINDILDFSKIEAGRTHLNENEFDLYQLLADIHQTFQLKVNEKGLQFEFVLAPEVPQYICSDRLKLRQVLINLLSNAVKFTDRGRIAVGVSWRAVDGAIGSPPRQFVAFTVCDTGIGIAPNELKQLFEPFVQTQSGMEMQEGTGLGLAICQRYVELMGGHIEVSSQLGEGSTFYFQIGIRPVSPTQLSVHSTTPSDRIVGVAGDGETYRILVADDRANNRLILVNWLSRVGFEVAEAVNGREAIAVWQRFDPHLIWMDMRMPVMDGYEATRQIKATAKGRQTKIVAVTASALEQDKPAIFAAGCDDWVPKPIVESVIFETLAKHLKLEYFYEDRPFHSVESPASPQVLTAANIETLPPFLIDELREAILDLDPRAIEAAIAKIEPENHRLAHVLRDCVAQFQYDKILKVLPHPAEEQSS</sequence>
<evidence type="ECO:0000256" key="2">
    <source>
        <dbReference type="ARBA" id="ARBA00004370"/>
    </source>
</evidence>
<dbReference type="PANTHER" id="PTHR43047">
    <property type="entry name" value="TWO-COMPONENT HISTIDINE PROTEIN KINASE"/>
    <property type="match status" value="1"/>
</dbReference>
<evidence type="ECO:0000259" key="17">
    <source>
        <dbReference type="PROSITE" id="PS50110"/>
    </source>
</evidence>
<evidence type="ECO:0000259" key="16">
    <source>
        <dbReference type="PROSITE" id="PS50109"/>
    </source>
</evidence>
<dbReference type="KEGG" id="oxy:HCG48_25025"/>
<evidence type="ECO:0000256" key="4">
    <source>
        <dbReference type="ARBA" id="ARBA00012438"/>
    </source>
</evidence>
<dbReference type="InterPro" id="IPR003018">
    <property type="entry name" value="GAF"/>
</dbReference>
<dbReference type="Pfam" id="PF01590">
    <property type="entry name" value="GAF"/>
    <property type="match status" value="1"/>
</dbReference>
<dbReference type="RefSeq" id="WP_168571606.1">
    <property type="nucleotide sequence ID" value="NZ_CP051167.1"/>
</dbReference>
<dbReference type="Gene3D" id="3.30.565.10">
    <property type="entry name" value="Histidine kinase-like ATPase, C-terminal domain"/>
    <property type="match status" value="1"/>
</dbReference>
<evidence type="ECO:0000256" key="10">
    <source>
        <dbReference type="ARBA" id="ARBA00023012"/>
    </source>
</evidence>
<dbReference type="InterPro" id="IPR013655">
    <property type="entry name" value="PAS_fold_3"/>
</dbReference>
<evidence type="ECO:0000256" key="13">
    <source>
        <dbReference type="ARBA" id="ARBA00074306"/>
    </source>
</evidence>
<keyword evidence="8" id="KW-0418">Kinase</keyword>
<proteinExistence type="inferred from homology"/>
<feature type="domain" description="PAC" evidence="19">
    <location>
        <begin position="776"/>
        <end position="828"/>
    </location>
</feature>
<dbReference type="FunFam" id="1.10.287.130:FF:000038">
    <property type="entry name" value="Sensory transduction histidine kinase"/>
    <property type="match status" value="1"/>
</dbReference>
<feature type="domain" description="PAC" evidence="19">
    <location>
        <begin position="908"/>
        <end position="959"/>
    </location>
</feature>
<evidence type="ECO:0000256" key="14">
    <source>
        <dbReference type="PROSITE-ProRule" id="PRU00169"/>
    </source>
</evidence>
<keyword evidence="11" id="KW-0472">Membrane</keyword>
<dbReference type="PANTHER" id="PTHR43047:SF72">
    <property type="entry name" value="OSMOSENSING HISTIDINE PROTEIN KINASE SLN1"/>
    <property type="match status" value="1"/>
</dbReference>
<dbReference type="SMART" id="SM00091">
    <property type="entry name" value="PAS"/>
    <property type="match status" value="5"/>
</dbReference>
<evidence type="ECO:0000256" key="9">
    <source>
        <dbReference type="ARBA" id="ARBA00022840"/>
    </source>
</evidence>
<evidence type="ECO:0000256" key="8">
    <source>
        <dbReference type="ARBA" id="ARBA00022777"/>
    </source>
</evidence>
<evidence type="ECO:0000256" key="3">
    <source>
        <dbReference type="ARBA" id="ARBA00006402"/>
    </source>
</evidence>
<feature type="modified residue" description="4-aspartylphosphate" evidence="14">
    <location>
        <position position="1409"/>
    </location>
</feature>
<reference evidence="20 21" key="1">
    <citation type="submission" date="2020-04" db="EMBL/GenBank/DDBJ databases">
        <authorList>
            <person name="Basu S."/>
            <person name="Maruthanayagam V."/>
            <person name="Chakraborty S."/>
            <person name="Pramanik A."/>
            <person name="Mukherjee J."/>
            <person name="Brink B."/>
        </authorList>
    </citation>
    <scope>NUCLEOTIDE SEQUENCE [LARGE SCALE GENOMIC DNA]</scope>
    <source>
        <strain evidence="20 21">AP17</strain>
    </source>
</reference>
<keyword evidence="6" id="KW-0808">Transferase</keyword>
<dbReference type="SMART" id="SM00065">
    <property type="entry name" value="GAF"/>
    <property type="match status" value="1"/>
</dbReference>
<evidence type="ECO:0000256" key="15">
    <source>
        <dbReference type="SAM" id="Coils"/>
    </source>
</evidence>
<dbReference type="InterPro" id="IPR003594">
    <property type="entry name" value="HATPase_dom"/>
</dbReference>
<dbReference type="SMART" id="SM00387">
    <property type="entry name" value="HATPase_c"/>
    <property type="match status" value="1"/>
</dbReference>
<dbReference type="PRINTS" id="PR00344">
    <property type="entry name" value="BCTRLSENSOR"/>
</dbReference>
<dbReference type="Pfam" id="PF02518">
    <property type="entry name" value="HATPase_c"/>
    <property type="match status" value="1"/>
</dbReference>
<protein>
    <recommendedName>
        <fullName evidence="13">Circadian input-output histidine kinase CikA</fullName>
        <ecNumber evidence="4">2.7.13.3</ecNumber>
    </recommendedName>
</protein>
<dbReference type="PROSITE" id="PS50112">
    <property type="entry name" value="PAS"/>
    <property type="match status" value="3"/>
</dbReference>
<dbReference type="InterPro" id="IPR029016">
    <property type="entry name" value="GAF-like_dom_sf"/>
</dbReference>
<dbReference type="SUPFAM" id="SSF52172">
    <property type="entry name" value="CheY-like"/>
    <property type="match status" value="1"/>
</dbReference>
<feature type="domain" description="PAC" evidence="19">
    <location>
        <begin position="1036"/>
        <end position="1088"/>
    </location>
</feature>
<feature type="domain" description="PAS" evidence="18">
    <location>
        <begin position="960"/>
        <end position="1032"/>
    </location>
</feature>
<evidence type="ECO:0000256" key="5">
    <source>
        <dbReference type="ARBA" id="ARBA00022553"/>
    </source>
</evidence>
<feature type="domain" description="PAS" evidence="18">
    <location>
        <begin position="703"/>
        <end position="774"/>
    </location>
</feature>
<dbReference type="InterPro" id="IPR036097">
    <property type="entry name" value="HisK_dim/P_sf"/>
</dbReference>
<evidence type="ECO:0000256" key="11">
    <source>
        <dbReference type="ARBA" id="ARBA00023136"/>
    </source>
</evidence>
<dbReference type="PROSITE" id="PS50113">
    <property type="entry name" value="PAC"/>
    <property type="match status" value="4"/>
</dbReference>
<keyword evidence="7" id="KW-0547">Nucleotide-binding</keyword>
<dbReference type="CDD" id="cd16922">
    <property type="entry name" value="HATPase_EvgS-ArcB-TorS-like"/>
    <property type="match status" value="1"/>
</dbReference>
<evidence type="ECO:0000313" key="20">
    <source>
        <dbReference type="EMBL" id="QIZ73460.1"/>
    </source>
</evidence>
<feature type="domain" description="Histidine kinase" evidence="16">
    <location>
        <begin position="1106"/>
        <end position="1332"/>
    </location>
</feature>
<dbReference type="InterPro" id="IPR004358">
    <property type="entry name" value="Sig_transdc_His_kin-like_C"/>
</dbReference>
<comment type="catalytic activity">
    <reaction evidence="1">
        <text>ATP + protein L-histidine = ADP + protein N-phospho-L-histidine.</text>
        <dbReference type="EC" id="2.7.13.3"/>
    </reaction>
</comment>
<dbReference type="GO" id="GO:0005524">
    <property type="term" value="F:ATP binding"/>
    <property type="evidence" value="ECO:0007669"/>
    <property type="project" value="UniProtKB-KW"/>
</dbReference>
<dbReference type="SMART" id="SM00086">
    <property type="entry name" value="PAC"/>
    <property type="match status" value="4"/>
</dbReference>
<evidence type="ECO:0000256" key="7">
    <source>
        <dbReference type="ARBA" id="ARBA00022741"/>
    </source>
</evidence>
<evidence type="ECO:0000259" key="18">
    <source>
        <dbReference type="PROSITE" id="PS50112"/>
    </source>
</evidence>
<dbReference type="GO" id="GO:0009927">
    <property type="term" value="F:histidine phosphotransfer kinase activity"/>
    <property type="evidence" value="ECO:0007669"/>
    <property type="project" value="TreeGrafter"/>
</dbReference>
<dbReference type="SUPFAM" id="SSF55785">
    <property type="entry name" value="PYP-like sensor domain (PAS domain)"/>
    <property type="match status" value="5"/>
</dbReference>
<dbReference type="InterPro" id="IPR013656">
    <property type="entry name" value="PAS_4"/>
</dbReference>
<feature type="domain" description="PAC" evidence="19">
    <location>
        <begin position="363"/>
        <end position="415"/>
    </location>
</feature>
<comment type="similarity">
    <text evidence="3">In the N-terminal section; belongs to the phytochrome family.</text>
</comment>
<dbReference type="CDD" id="cd00082">
    <property type="entry name" value="HisKA"/>
    <property type="match status" value="1"/>
</dbReference>
<keyword evidence="21" id="KW-1185">Reference proteome</keyword>
<keyword evidence="5 14" id="KW-0597">Phosphoprotein</keyword>
<dbReference type="Gene3D" id="3.40.50.2300">
    <property type="match status" value="1"/>
</dbReference>
<dbReference type="CDD" id="cd00130">
    <property type="entry name" value="PAS"/>
    <property type="match status" value="3"/>
</dbReference>
<dbReference type="SUPFAM" id="SSF55874">
    <property type="entry name" value="ATPase domain of HSP90 chaperone/DNA topoisomerase II/histidine kinase"/>
    <property type="match status" value="1"/>
</dbReference>
<dbReference type="NCBIfam" id="TIGR00229">
    <property type="entry name" value="sensory_box"/>
    <property type="match status" value="4"/>
</dbReference>
<feature type="domain" description="PAS" evidence="18">
    <location>
        <begin position="585"/>
        <end position="657"/>
    </location>
</feature>
<dbReference type="InterPro" id="IPR011006">
    <property type="entry name" value="CheY-like_superfamily"/>
</dbReference>
<dbReference type="InterPro" id="IPR000700">
    <property type="entry name" value="PAS-assoc_C"/>
</dbReference>
<dbReference type="InterPro" id="IPR035965">
    <property type="entry name" value="PAS-like_dom_sf"/>
</dbReference>
<keyword evidence="15" id="KW-0175">Coiled coil</keyword>
<dbReference type="FunFam" id="3.30.565.10:FF:000010">
    <property type="entry name" value="Sensor histidine kinase RcsC"/>
    <property type="match status" value="1"/>
</dbReference>
<dbReference type="Gene3D" id="3.30.450.20">
    <property type="entry name" value="PAS domain"/>
    <property type="match status" value="5"/>
</dbReference>
<dbReference type="Pfam" id="PF08448">
    <property type="entry name" value="PAS_4"/>
    <property type="match status" value="1"/>
</dbReference>
<evidence type="ECO:0000256" key="12">
    <source>
        <dbReference type="ARBA" id="ARBA00023306"/>
    </source>
</evidence>
<dbReference type="SUPFAM" id="SSF47384">
    <property type="entry name" value="Homodimeric domain of signal transducing histidine kinase"/>
    <property type="match status" value="1"/>
</dbReference>
<dbReference type="EC" id="2.7.13.3" evidence="4"/>
<dbReference type="InterPro" id="IPR005467">
    <property type="entry name" value="His_kinase_dom"/>
</dbReference>
<dbReference type="Pfam" id="PF00512">
    <property type="entry name" value="HisKA"/>
    <property type="match status" value="1"/>
</dbReference>
<dbReference type="Proteomes" id="UP000500857">
    <property type="component" value="Chromosome"/>
</dbReference>
<evidence type="ECO:0000256" key="6">
    <source>
        <dbReference type="ARBA" id="ARBA00022679"/>
    </source>
</evidence>
<dbReference type="GO" id="GO:0006355">
    <property type="term" value="P:regulation of DNA-templated transcription"/>
    <property type="evidence" value="ECO:0007669"/>
    <property type="project" value="InterPro"/>
</dbReference>
<organism evidence="20 21">
    <name type="scientific">Oxynema aestuarii AP17</name>
    <dbReference type="NCBI Taxonomy" id="2064643"/>
    <lineage>
        <taxon>Bacteria</taxon>
        <taxon>Bacillati</taxon>
        <taxon>Cyanobacteriota</taxon>
        <taxon>Cyanophyceae</taxon>
        <taxon>Oscillatoriophycideae</taxon>
        <taxon>Oscillatoriales</taxon>
        <taxon>Oscillatoriaceae</taxon>
        <taxon>Oxynema</taxon>
        <taxon>Oxynema aestuarii</taxon>
    </lineage>
</organism>
<dbReference type="SMART" id="SM00448">
    <property type="entry name" value="REC"/>
    <property type="match status" value="1"/>
</dbReference>
<keyword evidence="12" id="KW-0131">Cell cycle</keyword>
<keyword evidence="9" id="KW-0067">ATP-binding</keyword>
<dbReference type="Pfam" id="PF00072">
    <property type="entry name" value="Response_reg"/>
    <property type="match status" value="1"/>
</dbReference>
<name>A0A6H1U5N1_9CYAN</name>
<dbReference type="GO" id="GO:0000155">
    <property type="term" value="F:phosphorelay sensor kinase activity"/>
    <property type="evidence" value="ECO:0007669"/>
    <property type="project" value="InterPro"/>
</dbReference>
<gene>
    <name evidence="20" type="ORF">HCG48_25025</name>
</gene>
<evidence type="ECO:0000259" key="19">
    <source>
        <dbReference type="PROSITE" id="PS50113"/>
    </source>
</evidence>
<dbReference type="Gene3D" id="1.10.287.130">
    <property type="match status" value="1"/>
</dbReference>
<dbReference type="InterPro" id="IPR013767">
    <property type="entry name" value="PAS_fold"/>
</dbReference>
<comment type="subcellular location">
    <subcellularLocation>
        <location evidence="2">Membrane</location>
    </subcellularLocation>
</comment>
<dbReference type="InterPro" id="IPR001789">
    <property type="entry name" value="Sig_transdc_resp-reg_receiver"/>
</dbReference>
<dbReference type="SUPFAM" id="SSF55781">
    <property type="entry name" value="GAF domain-like"/>
    <property type="match status" value="1"/>
</dbReference>
<dbReference type="InterPro" id="IPR036890">
    <property type="entry name" value="HATPase_C_sf"/>
</dbReference>
<dbReference type="Pfam" id="PF08447">
    <property type="entry name" value="PAS_3"/>
    <property type="match status" value="2"/>
</dbReference>
<dbReference type="InterPro" id="IPR001610">
    <property type="entry name" value="PAC"/>
</dbReference>
<dbReference type="PROSITE" id="PS50110">
    <property type="entry name" value="RESPONSE_REGULATORY"/>
    <property type="match status" value="1"/>
</dbReference>
<dbReference type="InterPro" id="IPR003661">
    <property type="entry name" value="HisK_dim/P_dom"/>
</dbReference>
<dbReference type="SMART" id="SM00388">
    <property type="entry name" value="HisKA"/>
    <property type="match status" value="1"/>
</dbReference>
<feature type="coiled-coil region" evidence="15">
    <location>
        <begin position="1076"/>
        <end position="1106"/>
    </location>
</feature>
<dbReference type="PROSITE" id="PS50109">
    <property type="entry name" value="HIS_KIN"/>
    <property type="match status" value="1"/>
</dbReference>
<evidence type="ECO:0000256" key="1">
    <source>
        <dbReference type="ARBA" id="ARBA00000085"/>
    </source>
</evidence>
<feature type="domain" description="Response regulatory" evidence="17">
    <location>
        <begin position="1360"/>
        <end position="1476"/>
    </location>
</feature>
<dbReference type="CDD" id="cd17546">
    <property type="entry name" value="REC_hyHK_CKI1_RcsC-like"/>
    <property type="match status" value="1"/>
</dbReference>
<accession>A0A6H1U5N1</accession>
<dbReference type="GO" id="GO:0005886">
    <property type="term" value="C:plasma membrane"/>
    <property type="evidence" value="ECO:0007669"/>
    <property type="project" value="TreeGrafter"/>
</dbReference>
<evidence type="ECO:0000313" key="21">
    <source>
        <dbReference type="Proteomes" id="UP000500857"/>
    </source>
</evidence>
<dbReference type="EMBL" id="CP051167">
    <property type="protein sequence ID" value="QIZ73460.1"/>
    <property type="molecule type" value="Genomic_DNA"/>
</dbReference>
<dbReference type="Pfam" id="PF13426">
    <property type="entry name" value="PAS_9"/>
    <property type="match status" value="1"/>
</dbReference>
<dbReference type="Gene3D" id="3.30.450.40">
    <property type="match status" value="1"/>
</dbReference>
<keyword evidence="10" id="KW-0902">Two-component regulatory system</keyword>
<dbReference type="Pfam" id="PF00989">
    <property type="entry name" value="PAS"/>
    <property type="match status" value="1"/>
</dbReference>
<dbReference type="InterPro" id="IPR000014">
    <property type="entry name" value="PAS"/>
</dbReference>